<dbReference type="GO" id="GO:0000978">
    <property type="term" value="F:RNA polymerase II cis-regulatory region sequence-specific DNA binding"/>
    <property type="evidence" value="ECO:0007669"/>
    <property type="project" value="TreeGrafter"/>
</dbReference>
<evidence type="ECO:0000313" key="8">
    <source>
        <dbReference type="EMBL" id="NXX41729.1"/>
    </source>
</evidence>
<feature type="compositionally biased region" description="Low complexity" evidence="6">
    <location>
        <begin position="31"/>
        <end position="44"/>
    </location>
</feature>
<dbReference type="GO" id="GO:0007420">
    <property type="term" value="P:brain development"/>
    <property type="evidence" value="ECO:0007669"/>
    <property type="project" value="TreeGrafter"/>
</dbReference>
<proteinExistence type="predicted"/>
<dbReference type="PROSITE" id="PS50157">
    <property type="entry name" value="ZINC_FINGER_C2H2_2"/>
    <property type="match status" value="10"/>
</dbReference>
<dbReference type="GO" id="GO:0050769">
    <property type="term" value="P:positive regulation of neurogenesis"/>
    <property type="evidence" value="ECO:0007669"/>
    <property type="project" value="TreeGrafter"/>
</dbReference>
<feature type="domain" description="C2H2-type" evidence="7">
    <location>
        <begin position="1165"/>
        <end position="1193"/>
    </location>
</feature>
<organism evidence="8 9">
    <name type="scientific">Tricholaema leucomelas</name>
    <name type="common">pied barbet</name>
    <dbReference type="NCBI Taxonomy" id="240729"/>
    <lineage>
        <taxon>Eukaryota</taxon>
        <taxon>Metazoa</taxon>
        <taxon>Chordata</taxon>
        <taxon>Craniata</taxon>
        <taxon>Vertebrata</taxon>
        <taxon>Euteleostomi</taxon>
        <taxon>Archelosauria</taxon>
        <taxon>Archosauria</taxon>
        <taxon>Dinosauria</taxon>
        <taxon>Saurischia</taxon>
        <taxon>Theropoda</taxon>
        <taxon>Coelurosauria</taxon>
        <taxon>Aves</taxon>
        <taxon>Neognathae</taxon>
        <taxon>Neoaves</taxon>
        <taxon>Telluraves</taxon>
        <taxon>Coraciimorphae</taxon>
        <taxon>Piciformes</taxon>
        <taxon>Lybiidae</taxon>
        <taxon>Tricholaema lacrymosa</taxon>
    </lineage>
</organism>
<feature type="non-terminal residue" evidence="8">
    <location>
        <position position="1383"/>
    </location>
</feature>
<comment type="caution">
    <text evidence="8">The sequence shown here is derived from an EMBL/GenBank/DDBJ whole genome shotgun (WGS) entry which is preliminary data.</text>
</comment>
<feature type="domain" description="C2H2-type" evidence="7">
    <location>
        <begin position="1081"/>
        <end position="1108"/>
    </location>
</feature>
<reference evidence="8" key="1">
    <citation type="submission" date="2020-02" db="EMBL/GenBank/DDBJ databases">
        <title>Bird 10,000 Genomes (B10K) Project - Family phase.</title>
        <authorList>
            <person name="Zhang G."/>
        </authorList>
    </citation>
    <scope>NUCLEOTIDE SEQUENCE</scope>
    <source>
        <strain evidence="8">B10K-DU-002-37</strain>
        <tissue evidence="8">Muscle</tissue>
    </source>
</reference>
<evidence type="ECO:0000256" key="2">
    <source>
        <dbReference type="ARBA" id="ARBA00022737"/>
    </source>
</evidence>
<feature type="region of interest" description="Disordered" evidence="6">
    <location>
        <begin position="787"/>
        <end position="809"/>
    </location>
</feature>
<feature type="compositionally biased region" description="Polar residues" evidence="6">
    <location>
        <begin position="461"/>
        <end position="477"/>
    </location>
</feature>
<keyword evidence="9" id="KW-1185">Reference proteome</keyword>
<evidence type="ECO:0000256" key="5">
    <source>
        <dbReference type="PROSITE-ProRule" id="PRU00042"/>
    </source>
</evidence>
<evidence type="ECO:0000259" key="7">
    <source>
        <dbReference type="PROSITE" id="PS50157"/>
    </source>
</evidence>
<dbReference type="FunFam" id="3.30.160.60:FF:000930">
    <property type="entry name" value="Zinc finger protein 335"/>
    <property type="match status" value="1"/>
</dbReference>
<feature type="domain" description="C2H2-type" evidence="7">
    <location>
        <begin position="545"/>
        <end position="572"/>
    </location>
</feature>
<dbReference type="GO" id="GO:0045944">
    <property type="term" value="P:positive regulation of transcription by RNA polymerase II"/>
    <property type="evidence" value="ECO:0007669"/>
    <property type="project" value="TreeGrafter"/>
</dbReference>
<feature type="domain" description="C2H2-type" evidence="7">
    <location>
        <begin position="702"/>
        <end position="730"/>
    </location>
</feature>
<feature type="domain" description="C2H2-type" evidence="7">
    <location>
        <begin position="674"/>
        <end position="701"/>
    </location>
</feature>
<evidence type="ECO:0000256" key="6">
    <source>
        <dbReference type="SAM" id="MobiDB-lite"/>
    </source>
</evidence>
<protein>
    <submittedName>
        <fullName evidence="8">ZN335 protein</fullName>
    </submittedName>
</protein>
<feature type="compositionally biased region" description="Basic residues" evidence="6">
    <location>
        <begin position="398"/>
        <end position="407"/>
    </location>
</feature>
<evidence type="ECO:0000256" key="1">
    <source>
        <dbReference type="ARBA" id="ARBA00022723"/>
    </source>
</evidence>
<feature type="compositionally biased region" description="Low complexity" evidence="6">
    <location>
        <begin position="54"/>
        <end position="72"/>
    </location>
</feature>
<feature type="compositionally biased region" description="Polar residues" evidence="6">
    <location>
        <begin position="428"/>
        <end position="449"/>
    </location>
</feature>
<evidence type="ECO:0000313" key="9">
    <source>
        <dbReference type="Proteomes" id="UP000627253"/>
    </source>
</evidence>
<dbReference type="InterPro" id="IPR013087">
    <property type="entry name" value="Znf_C2H2_type"/>
</dbReference>
<feature type="domain" description="C2H2-type" evidence="7">
    <location>
        <begin position="1137"/>
        <end position="1164"/>
    </location>
</feature>
<feature type="non-terminal residue" evidence="8">
    <location>
        <position position="1"/>
    </location>
</feature>
<dbReference type="FunFam" id="3.30.160.60:FF:004444">
    <property type="match status" value="1"/>
</dbReference>
<dbReference type="OrthoDB" id="8117402at2759"/>
<dbReference type="FunFam" id="3.30.160.60:FF:003059">
    <property type="entry name" value="Zinc finger protein 335"/>
    <property type="match status" value="1"/>
</dbReference>
<dbReference type="InterPro" id="IPR036236">
    <property type="entry name" value="Znf_C2H2_sf"/>
</dbReference>
<dbReference type="Gene3D" id="3.30.160.60">
    <property type="entry name" value="Classic Zinc Finger"/>
    <property type="match status" value="7"/>
</dbReference>
<dbReference type="GO" id="GO:0005634">
    <property type="term" value="C:nucleus"/>
    <property type="evidence" value="ECO:0007669"/>
    <property type="project" value="TreeGrafter"/>
</dbReference>
<dbReference type="PANTHER" id="PTHR24403:SF36">
    <property type="entry name" value="ZINC FINGER PROTEIN 335"/>
    <property type="match status" value="1"/>
</dbReference>
<feature type="compositionally biased region" description="Acidic residues" evidence="6">
    <location>
        <begin position="319"/>
        <end position="337"/>
    </location>
</feature>
<dbReference type="Pfam" id="PF00096">
    <property type="entry name" value="zf-C2H2"/>
    <property type="match status" value="2"/>
</dbReference>
<dbReference type="GO" id="GO:0008270">
    <property type="term" value="F:zinc ion binding"/>
    <property type="evidence" value="ECO:0007669"/>
    <property type="project" value="UniProtKB-KW"/>
</dbReference>
<name>A0A852J099_9PICI</name>
<feature type="region of interest" description="Disordered" evidence="6">
    <location>
        <begin position="1"/>
        <end position="72"/>
    </location>
</feature>
<feature type="region of interest" description="Disordered" evidence="6">
    <location>
        <begin position="296"/>
        <end position="490"/>
    </location>
</feature>
<evidence type="ECO:0000256" key="4">
    <source>
        <dbReference type="ARBA" id="ARBA00022833"/>
    </source>
</evidence>
<dbReference type="EMBL" id="WAAF01006007">
    <property type="protein sequence ID" value="NXX41729.1"/>
    <property type="molecule type" value="Genomic_DNA"/>
</dbReference>
<feature type="compositionally biased region" description="Low complexity" evidence="6">
    <location>
        <begin position="348"/>
        <end position="362"/>
    </location>
</feature>
<gene>
    <name evidence="8" type="primary">Znf335</name>
    <name evidence="8" type="ORF">TRILEU_R01605</name>
</gene>
<dbReference type="SMART" id="SM00355">
    <property type="entry name" value="ZnF_C2H2"/>
    <property type="match status" value="13"/>
</dbReference>
<keyword evidence="2" id="KW-0677">Repeat</keyword>
<accession>A0A852J099</accession>
<keyword evidence="4" id="KW-0862">Zinc</keyword>
<feature type="domain" description="C2H2-type" evidence="7">
    <location>
        <begin position="515"/>
        <end position="542"/>
    </location>
</feature>
<dbReference type="InterPro" id="IPR050688">
    <property type="entry name" value="Zinc_finger/UBP_domain"/>
</dbReference>
<keyword evidence="1" id="KW-0479">Metal-binding</keyword>
<evidence type="ECO:0000256" key="3">
    <source>
        <dbReference type="ARBA" id="ARBA00022771"/>
    </source>
</evidence>
<dbReference type="PANTHER" id="PTHR24403">
    <property type="entry name" value="ZINC FINGER PROTEIN"/>
    <property type="match status" value="1"/>
</dbReference>
<dbReference type="FunFam" id="3.30.160.60:FF:000444">
    <property type="entry name" value="Zinc finger protein 335"/>
    <property type="match status" value="1"/>
</dbReference>
<feature type="compositionally biased region" description="Polar residues" evidence="6">
    <location>
        <begin position="1"/>
        <end position="12"/>
    </location>
</feature>
<dbReference type="SUPFAM" id="SSF57667">
    <property type="entry name" value="beta-beta-alpha zinc fingers"/>
    <property type="match status" value="7"/>
</dbReference>
<feature type="domain" description="C2H2-type" evidence="7">
    <location>
        <begin position="573"/>
        <end position="600"/>
    </location>
</feature>
<feature type="domain" description="C2H2-type" evidence="7">
    <location>
        <begin position="643"/>
        <end position="665"/>
    </location>
</feature>
<feature type="domain" description="C2H2-type" evidence="7">
    <location>
        <begin position="615"/>
        <end position="642"/>
    </location>
</feature>
<keyword evidence="3 5" id="KW-0863">Zinc-finger</keyword>
<sequence length="1383" mass="151842">MEENAVESSSDAAPQEAREEPSESGLGVGTSEAVSADSSDAASAPGPLSRTDESAVGQSSDSSGVSLEEVSESSSSIDAIPRIYLPDSSSVAQSTLVSSVSTVSQSIMVSESPQVLVHSSVVTDGATIVSDSTASTSSDLGSAIDKIIESTIGPDIIQSCIAVTSAEDGGAETTQYLILQGPDDGAPIVSQMATSALANSLAIEAVAEGPTSTCLDQPGPSDRAEQLEVLKLPTQPDQAQEADGGEELDQPDMETLEEMMEVVVVQQFKCKMCQYKSVSKKTLINHMKERHFQPVGSALALKKGRPRKGGAAPKTTEQEAAEEEEDDDIMDAGAIDDPEGRTHPPHFLGDLVSSQSLSDVLGHFPAEDSDYNPAEDEPRGRQAKYSRSIPTSSEERPRRRPGRPRKFPRLEDMTQDVPEAGAEVEPLVTSQSTPSRELQPSEAASSSGLENGASESLAEPSISQSDSENKDPSSNASLEEADVLPRRRGRPSRRFLGKKYRKYYYKSAKPLMRPYLCRICGSRFLTHEDLRFHVSSHEANDPQLFKCLQCSYRSRRWSSLKEHMFNHVGSKPYKCEECSYTSVYKKDVIRHSTVHSRDSNLILVVFLQPPKLNSFPCPVCNRIYPLQKRLTQHMKTHSTEKPHMCDKCGKSFKKRYTFKMHLLTHIQAIANRRFKCEFCDYVCEDKKVLLNHQLSHMNDKPYKCSFCSYSTFREDFLVSHMAVKHTGGKPFACDFCHFTTKHKKNLRLHVRCRHADCFQEWAQRHPEEPPCRRRPFFTLQQIEELKQQHSQGQAPAEPEPGPPVGATSISMPTVPGHAASLLSNTGFSYPYVAGSAELATQTALDLLLNMSTQRELATGSLQVRRAEVAAPCEPPAREEGAELDLKQQQRKMVTLHVAEAGEALVQEAYEEAALGGSELQQIAIPFGRTAEYSIITPMGEEIPAAGTLYSEEESPAETSHAVVVSEAVMTEEVLKEHSDHYIVSSAAGSQLQPVEPLSGDAAFPPPAEGPEAQPTGVKWPLVQCVTRQLQKDSSLSPASEGQEISSPKVKWPVLQGMAKRLSCKVSTAKKLSCKISTAKKFSCKICTALFTGRAEMERHKRAHVGPSTFKCPDCPFTAALWPEVRSHMVQHASLRPHKCTHCSFASKNKKDLRRHVLTHTNEKPFACQICGQRFNRNGHLKFHMQRLHSSEGKRLALPAAAQQTIILNSDEDTLATLQTALQSGQAVLAPERLQQALGQEHIIVAQEQSISSQEEAAYIQEITTADGQTLQHLVTSDNQVQYIIAQDSLQHLLPHQYVVVPEGHHIQLQDGQITHIQYEQGSQFLQEPQIQYMPVSPEQQLVTQAQLEAAAHSAVSAVADAAMVQAQGVFTAEATAEQLQQLQ</sequence>
<dbReference type="PROSITE" id="PS00028">
    <property type="entry name" value="ZINC_FINGER_C2H2_1"/>
    <property type="match status" value="6"/>
</dbReference>
<dbReference type="Proteomes" id="UP000627253">
    <property type="component" value="Unassembled WGS sequence"/>
</dbReference>